<protein>
    <submittedName>
        <fullName evidence="2">Uncharacterized protein</fullName>
    </submittedName>
</protein>
<name>A0A4U0UDD5_9PEZI</name>
<keyword evidence="3" id="KW-1185">Reference proteome</keyword>
<evidence type="ECO:0000313" key="2">
    <source>
        <dbReference type="EMBL" id="TKA32516.1"/>
    </source>
</evidence>
<organism evidence="2 3">
    <name type="scientific">Salinomyces thailandicus</name>
    <dbReference type="NCBI Taxonomy" id="706561"/>
    <lineage>
        <taxon>Eukaryota</taxon>
        <taxon>Fungi</taxon>
        <taxon>Dikarya</taxon>
        <taxon>Ascomycota</taxon>
        <taxon>Pezizomycotina</taxon>
        <taxon>Dothideomycetes</taxon>
        <taxon>Dothideomycetidae</taxon>
        <taxon>Mycosphaerellales</taxon>
        <taxon>Teratosphaeriaceae</taxon>
        <taxon>Salinomyces</taxon>
    </lineage>
</organism>
<evidence type="ECO:0000313" key="3">
    <source>
        <dbReference type="Proteomes" id="UP000308549"/>
    </source>
</evidence>
<feature type="region of interest" description="Disordered" evidence="1">
    <location>
        <begin position="276"/>
        <end position="297"/>
    </location>
</feature>
<evidence type="ECO:0000256" key="1">
    <source>
        <dbReference type="SAM" id="MobiDB-lite"/>
    </source>
</evidence>
<dbReference type="Proteomes" id="UP000308549">
    <property type="component" value="Unassembled WGS sequence"/>
</dbReference>
<sequence length="604" mass="65689">MGMDGTAELVSRRGQVADRIRTLEQASPRQRQRPAPPKLAPGPSALPMFLQGTRDRCIRHGRKPATKDMVEQSRSGAYVPTGMTTRRQVEATSQWVVAKKSKAAKASDACPDCVTELGIRRREAIQTVMRPTDGSQEVSYPRQVVAAVEPQSPMIAPKAMHANGSSGVSSTWMPWRRDASGSAMPPSQQPTPLGRLAQQHPPQRLRDVSNSSTDESGDLVVAQDLGAGLDAAIFERRGELERVIVNSRLGDSMMNVLQRLSKELLSVSQELAFAGRDSRGGAAQPDQPRSAVFGASGSVKKHHSVTDLMSLIDNAIDSVRPEHAEELRNVVGPFATPYTRAPGAPRNLENAQWQLVPSVQYPDDDEYRSFAAHPLTSSAETIAEAVKWTQPTAAATLSPYSHTASRRTGMTLPMPLPPSKYTRAPQAPRNLEHAQLQSSPAMQMPDDDDFRAFAANPVISSLDSIAEAVRQIQPAAALTATPYSHTAHRRTGMADVAAALPPTWPAFAATQFPDDEDFRQFAANPLVSTPDSMAEAMNRPRPAIAATPTPYSHAANRRTGAGEEVMKMARWDDTRLQESLQLMRSGMRLAQGDILEKAQRKLSM</sequence>
<feature type="region of interest" description="Disordered" evidence="1">
    <location>
        <begin position="161"/>
        <end position="215"/>
    </location>
</feature>
<dbReference type="EMBL" id="NAJL01000005">
    <property type="protein sequence ID" value="TKA32516.1"/>
    <property type="molecule type" value="Genomic_DNA"/>
</dbReference>
<gene>
    <name evidence="2" type="ORF">B0A50_01624</name>
</gene>
<feature type="compositionally biased region" description="Polar residues" evidence="1">
    <location>
        <begin position="163"/>
        <end position="172"/>
    </location>
</feature>
<accession>A0A4U0UDD5</accession>
<comment type="caution">
    <text evidence="2">The sequence shown here is derived from an EMBL/GenBank/DDBJ whole genome shotgun (WGS) entry which is preliminary data.</text>
</comment>
<dbReference type="AlphaFoldDB" id="A0A4U0UDD5"/>
<reference evidence="2 3" key="1">
    <citation type="submission" date="2017-03" db="EMBL/GenBank/DDBJ databases">
        <title>Genomes of endolithic fungi from Antarctica.</title>
        <authorList>
            <person name="Coleine C."/>
            <person name="Masonjones S."/>
            <person name="Stajich J.E."/>
        </authorList>
    </citation>
    <scope>NUCLEOTIDE SEQUENCE [LARGE SCALE GENOMIC DNA]</scope>
    <source>
        <strain evidence="2 3">CCFEE 6315</strain>
    </source>
</reference>
<dbReference type="OrthoDB" id="270171at2759"/>
<feature type="region of interest" description="Disordered" evidence="1">
    <location>
        <begin position="23"/>
        <end position="45"/>
    </location>
</feature>
<proteinExistence type="predicted"/>